<gene>
    <name evidence="2" type="ORF">Ccrd_020250</name>
</gene>
<evidence type="ECO:0000313" key="2">
    <source>
        <dbReference type="EMBL" id="KVI01478.1"/>
    </source>
</evidence>
<dbReference type="InterPro" id="IPR058594">
    <property type="entry name" value="PB1-like_dom_pln"/>
</dbReference>
<protein>
    <recommendedName>
        <fullName evidence="1">PB1-like domain-containing protein</fullName>
    </recommendedName>
</protein>
<feature type="domain" description="PB1-like" evidence="1">
    <location>
        <begin position="23"/>
        <end position="120"/>
    </location>
</feature>
<accession>A0A103Y2S3</accession>
<sequence length="285" mass="33299">MEQHIFEIYGFALAFVVDDYSTFSTLKIYHGGVFIICPSREYINGKYHFVDLVDSEEYLIQKFRVLMKEIGIRNDASTVYHFKIPRKDLNFVLEALGNNLDVLNLLKYAPQCKIIEVYTEVIKELPIELSPELNQRVLLEWVDKNQEVDCFDLFDDFNPFDETMEYQNNEVNEESDSDGFVHDDRNVLDDGVINNEVNVDHELELEDFESNTNQSNLEVKRFTYLKKLNKKKGSNIGFDKSVNFYPSQVIGSKEGIKKMVDQHAIETRREIVVVKNNLHRMRAVC</sequence>
<evidence type="ECO:0000313" key="3">
    <source>
        <dbReference type="Proteomes" id="UP000243975"/>
    </source>
</evidence>
<comment type="caution">
    <text evidence="2">The sequence shown here is derived from an EMBL/GenBank/DDBJ whole genome shotgun (WGS) entry which is preliminary data.</text>
</comment>
<keyword evidence="3" id="KW-1185">Reference proteome</keyword>
<dbReference type="EMBL" id="LEKV01003078">
    <property type="protein sequence ID" value="KVI01478.1"/>
    <property type="molecule type" value="Genomic_DNA"/>
</dbReference>
<dbReference type="Proteomes" id="UP000243975">
    <property type="component" value="Unassembled WGS sequence"/>
</dbReference>
<dbReference type="Gramene" id="KVI01478">
    <property type="protein sequence ID" value="KVI01478"/>
    <property type="gene ID" value="Ccrd_020250"/>
</dbReference>
<name>A0A103Y2S3_CYNCS</name>
<reference evidence="2 3" key="1">
    <citation type="journal article" date="2016" name="Sci. Rep.">
        <title>The genome sequence of the outbreeding globe artichoke constructed de novo incorporating a phase-aware low-pass sequencing strategy of F1 progeny.</title>
        <authorList>
            <person name="Scaglione D."/>
            <person name="Reyes-Chin-Wo S."/>
            <person name="Acquadro A."/>
            <person name="Froenicke L."/>
            <person name="Portis E."/>
            <person name="Beitel C."/>
            <person name="Tirone M."/>
            <person name="Mauro R."/>
            <person name="Lo Monaco A."/>
            <person name="Mauromicale G."/>
            <person name="Faccioli P."/>
            <person name="Cattivelli L."/>
            <person name="Rieseberg L."/>
            <person name="Michelmore R."/>
            <person name="Lanteri S."/>
        </authorList>
    </citation>
    <scope>NUCLEOTIDE SEQUENCE [LARGE SCALE GENOMIC DNA]</scope>
    <source>
        <strain evidence="2">2C</strain>
    </source>
</reference>
<dbReference type="AlphaFoldDB" id="A0A103Y2S3"/>
<evidence type="ECO:0000259" key="1">
    <source>
        <dbReference type="Pfam" id="PF26130"/>
    </source>
</evidence>
<proteinExistence type="predicted"/>
<organism evidence="2 3">
    <name type="scientific">Cynara cardunculus var. scolymus</name>
    <name type="common">Globe artichoke</name>
    <name type="synonym">Cynara scolymus</name>
    <dbReference type="NCBI Taxonomy" id="59895"/>
    <lineage>
        <taxon>Eukaryota</taxon>
        <taxon>Viridiplantae</taxon>
        <taxon>Streptophyta</taxon>
        <taxon>Embryophyta</taxon>
        <taxon>Tracheophyta</taxon>
        <taxon>Spermatophyta</taxon>
        <taxon>Magnoliopsida</taxon>
        <taxon>eudicotyledons</taxon>
        <taxon>Gunneridae</taxon>
        <taxon>Pentapetalae</taxon>
        <taxon>asterids</taxon>
        <taxon>campanulids</taxon>
        <taxon>Asterales</taxon>
        <taxon>Asteraceae</taxon>
        <taxon>Carduoideae</taxon>
        <taxon>Cardueae</taxon>
        <taxon>Carduinae</taxon>
        <taxon>Cynara</taxon>
    </lineage>
</organism>
<dbReference type="Pfam" id="PF26130">
    <property type="entry name" value="PB1-like"/>
    <property type="match status" value="1"/>
</dbReference>